<comment type="caution">
    <text evidence="3">The sequence shown here is derived from an EMBL/GenBank/DDBJ whole genome shotgun (WGS) entry which is preliminary data.</text>
</comment>
<name>A0AAE0H345_9CHLO</name>
<evidence type="ECO:0000256" key="1">
    <source>
        <dbReference type="SAM" id="MobiDB-lite"/>
    </source>
</evidence>
<keyword evidence="4" id="KW-1185">Reference proteome</keyword>
<evidence type="ECO:0000313" key="4">
    <source>
        <dbReference type="Proteomes" id="UP001190700"/>
    </source>
</evidence>
<dbReference type="EMBL" id="LGRX02000235">
    <property type="protein sequence ID" value="KAK3289105.1"/>
    <property type="molecule type" value="Genomic_DNA"/>
</dbReference>
<keyword evidence="2" id="KW-0812">Transmembrane</keyword>
<proteinExistence type="predicted"/>
<feature type="compositionally biased region" description="Low complexity" evidence="1">
    <location>
        <begin position="105"/>
        <end position="121"/>
    </location>
</feature>
<dbReference type="AlphaFoldDB" id="A0AAE0H345"/>
<sequence length="354" mass="38161">MVEWHVALISFLTHAMFACMVLVPALVAPAIKKKEDTQIAPRVVFLTETPAQNHLEPIRNTIVAPTLAPSVNATVTQPPTESARSTSAPVTAAPTNSTYGPTARAPVTSSPVTSSPLTVAPSTAQPTTALAERFIDFDTVTQPTTVHLNSSDAVAVIRTSDNRTLHTLLELENAWAYDNCAYAEDDGNLTAPRSNAYDVRIGPPEDGGAHRYVMDALHEDCTHGVGECSACRKLKLSWFSEGEEIEEVHHYCNDTVALHRVPADRPGITRMSWFASLCVNLTLWTRNVTSTDPAVACGHGTGNRLRVGSTGWQVHDTLARNSDGNSSAPHTLCYQCANVSDMNCGTQPVLVLKH</sequence>
<reference evidence="3 4" key="1">
    <citation type="journal article" date="2015" name="Genome Biol. Evol.">
        <title>Comparative Genomics of a Bacterivorous Green Alga Reveals Evolutionary Causalities and Consequences of Phago-Mixotrophic Mode of Nutrition.</title>
        <authorList>
            <person name="Burns J.A."/>
            <person name="Paasch A."/>
            <person name="Narechania A."/>
            <person name="Kim E."/>
        </authorList>
    </citation>
    <scope>NUCLEOTIDE SEQUENCE [LARGE SCALE GENOMIC DNA]</scope>
    <source>
        <strain evidence="3 4">PLY_AMNH</strain>
    </source>
</reference>
<keyword evidence="2" id="KW-1133">Transmembrane helix</keyword>
<feature type="region of interest" description="Disordered" evidence="1">
    <location>
        <begin position="74"/>
        <end position="121"/>
    </location>
</feature>
<protein>
    <submittedName>
        <fullName evidence="3">Uncharacterized protein</fullName>
    </submittedName>
</protein>
<dbReference type="Proteomes" id="UP001190700">
    <property type="component" value="Unassembled WGS sequence"/>
</dbReference>
<evidence type="ECO:0000313" key="3">
    <source>
        <dbReference type="EMBL" id="KAK3289105.1"/>
    </source>
</evidence>
<keyword evidence="2" id="KW-0472">Membrane</keyword>
<gene>
    <name evidence="3" type="ORF">CYMTET_3461</name>
</gene>
<accession>A0AAE0H345</accession>
<organism evidence="3 4">
    <name type="scientific">Cymbomonas tetramitiformis</name>
    <dbReference type="NCBI Taxonomy" id="36881"/>
    <lineage>
        <taxon>Eukaryota</taxon>
        <taxon>Viridiplantae</taxon>
        <taxon>Chlorophyta</taxon>
        <taxon>Pyramimonadophyceae</taxon>
        <taxon>Pyramimonadales</taxon>
        <taxon>Pyramimonadaceae</taxon>
        <taxon>Cymbomonas</taxon>
    </lineage>
</organism>
<feature type="compositionally biased region" description="Polar residues" evidence="1">
    <location>
        <begin position="74"/>
        <end position="100"/>
    </location>
</feature>
<evidence type="ECO:0000256" key="2">
    <source>
        <dbReference type="SAM" id="Phobius"/>
    </source>
</evidence>
<feature type="transmembrane region" description="Helical" evidence="2">
    <location>
        <begin position="6"/>
        <end position="28"/>
    </location>
</feature>